<dbReference type="PROSITE" id="PS51257">
    <property type="entry name" value="PROKAR_LIPOPROTEIN"/>
    <property type="match status" value="1"/>
</dbReference>
<keyword evidence="1" id="KW-0732">Signal</keyword>
<evidence type="ECO:0008006" key="4">
    <source>
        <dbReference type="Google" id="ProtNLM"/>
    </source>
</evidence>
<sequence length="280" mass="30736">MNARTKFASAVVLSSFLAACGSTPKAPAEPIAMAAQDKIFTVSNEFGALSFDEIALALGTNIKTNSKYQEYGAKRLADSSRSDTYTVGLTTVPQDGENLRVRYLYSVTGDLGTISSYHQALFNVSLKQEAGYQAITVRTPSEMTRVDKTFMFIPVNQLDTTENLVNDLANVVSKLDFSIEKTVRFKAELPTDYSVEAVIHSLNRKYPVSNVQGSKESRTFSFNVDGTSITAKISPFRNGSILDYNYELPYTLKSDGTTSQNQQQLTALSEKIKQHVSAAI</sequence>
<accession>A0A1H6NQC4</accession>
<organism evidence="2 3">
    <name type="scientific">Rheinheimera pacifica</name>
    <dbReference type="NCBI Taxonomy" id="173990"/>
    <lineage>
        <taxon>Bacteria</taxon>
        <taxon>Pseudomonadati</taxon>
        <taxon>Pseudomonadota</taxon>
        <taxon>Gammaproteobacteria</taxon>
        <taxon>Chromatiales</taxon>
        <taxon>Chromatiaceae</taxon>
        <taxon>Rheinheimera</taxon>
    </lineage>
</organism>
<gene>
    <name evidence="2" type="ORF">SAMN05660691_04039</name>
</gene>
<dbReference type="RefSeq" id="WP_092797006.1">
    <property type="nucleotide sequence ID" value="NZ_FNXF01000027.1"/>
</dbReference>
<dbReference type="Proteomes" id="UP000199371">
    <property type="component" value="Unassembled WGS sequence"/>
</dbReference>
<keyword evidence="3" id="KW-1185">Reference proteome</keyword>
<protein>
    <recommendedName>
        <fullName evidence="4">Lipoprotein</fullName>
    </recommendedName>
</protein>
<name>A0A1H6NQC4_9GAMM</name>
<feature type="chain" id="PRO_5011668430" description="Lipoprotein" evidence="1">
    <location>
        <begin position="29"/>
        <end position="280"/>
    </location>
</feature>
<feature type="signal peptide" evidence="1">
    <location>
        <begin position="1"/>
        <end position="28"/>
    </location>
</feature>
<dbReference type="AlphaFoldDB" id="A0A1H6NQC4"/>
<proteinExistence type="predicted"/>
<dbReference type="EMBL" id="FNXF01000027">
    <property type="protein sequence ID" value="SEI13091.1"/>
    <property type="molecule type" value="Genomic_DNA"/>
</dbReference>
<evidence type="ECO:0000313" key="2">
    <source>
        <dbReference type="EMBL" id="SEI13091.1"/>
    </source>
</evidence>
<evidence type="ECO:0000313" key="3">
    <source>
        <dbReference type="Proteomes" id="UP000199371"/>
    </source>
</evidence>
<evidence type="ECO:0000256" key="1">
    <source>
        <dbReference type="SAM" id="SignalP"/>
    </source>
</evidence>
<dbReference type="STRING" id="173990.SAMN05660691_04039"/>
<reference evidence="3" key="1">
    <citation type="submission" date="2016-10" db="EMBL/GenBank/DDBJ databases">
        <authorList>
            <person name="Varghese N."/>
            <person name="Submissions S."/>
        </authorList>
    </citation>
    <scope>NUCLEOTIDE SEQUENCE [LARGE SCALE GENOMIC DNA]</scope>
    <source>
        <strain evidence="3">DSM 17616</strain>
    </source>
</reference>